<dbReference type="Proteomes" id="UP001178507">
    <property type="component" value="Unassembled WGS sequence"/>
</dbReference>
<evidence type="ECO:0000313" key="2">
    <source>
        <dbReference type="EMBL" id="CAJ1410077.1"/>
    </source>
</evidence>
<evidence type="ECO:0000313" key="3">
    <source>
        <dbReference type="Proteomes" id="UP001178507"/>
    </source>
</evidence>
<accession>A0AA36NJU9</accession>
<sequence length="318" mass="35455">MHFELEEVERFTAALSEFPLPESLEDMQRLERFQMAILSCVESLYRDREKPYLGQVLKRLRATKLWLPSELRALPAVCAQEGRYYLVPPFGGLAPCLLLRCAPPGYTEWYGNMPLEAPAVSKEEESARNLRAGMGDARCAQLREVVEDLYADRIEPSLPEVQERLRLRGWSFAEAQQAVLLYACQKETYRICKPTASKPVVVFLQETPPGFEGWADGIGLLPEASPDMELGLKSVLAAGLAPRLSGGVAGAAAALQSHCRRSLGELRALVRVFLKKGLLCYSGDELLPTEQLKAELNWLQERLSELIVVGAHEVRLGM</sequence>
<keyword evidence="3" id="KW-1185">Reference proteome</keyword>
<dbReference type="InterPro" id="IPR056022">
    <property type="entry name" value="DUF7602"/>
</dbReference>
<evidence type="ECO:0000259" key="1">
    <source>
        <dbReference type="Pfam" id="PF24549"/>
    </source>
</evidence>
<dbReference type="AlphaFoldDB" id="A0AA36NJU9"/>
<feature type="domain" description="DUF7602" evidence="1">
    <location>
        <begin position="128"/>
        <end position="213"/>
    </location>
</feature>
<name>A0AA36NJU9_9DINO</name>
<gene>
    <name evidence="2" type="ORF">EVOR1521_LOCUS31011</name>
</gene>
<dbReference type="EMBL" id="CAUJNA010003805">
    <property type="protein sequence ID" value="CAJ1410077.1"/>
    <property type="molecule type" value="Genomic_DNA"/>
</dbReference>
<reference evidence="2" key="1">
    <citation type="submission" date="2023-08" db="EMBL/GenBank/DDBJ databases">
        <authorList>
            <person name="Chen Y."/>
            <person name="Shah S."/>
            <person name="Dougan E. K."/>
            <person name="Thang M."/>
            <person name="Chan C."/>
        </authorList>
    </citation>
    <scope>NUCLEOTIDE SEQUENCE</scope>
</reference>
<proteinExistence type="predicted"/>
<organism evidence="2 3">
    <name type="scientific">Effrenium voratum</name>
    <dbReference type="NCBI Taxonomy" id="2562239"/>
    <lineage>
        <taxon>Eukaryota</taxon>
        <taxon>Sar</taxon>
        <taxon>Alveolata</taxon>
        <taxon>Dinophyceae</taxon>
        <taxon>Suessiales</taxon>
        <taxon>Symbiodiniaceae</taxon>
        <taxon>Effrenium</taxon>
    </lineage>
</organism>
<protein>
    <recommendedName>
        <fullName evidence="1">DUF7602 domain-containing protein</fullName>
    </recommendedName>
</protein>
<comment type="caution">
    <text evidence="2">The sequence shown here is derived from an EMBL/GenBank/DDBJ whole genome shotgun (WGS) entry which is preliminary data.</text>
</comment>
<dbReference type="Pfam" id="PF24549">
    <property type="entry name" value="DUF7602"/>
    <property type="match status" value="1"/>
</dbReference>